<sequence>MTEPRGAQVAETVRLITELLRQAAMFLHPFASVPELAELVLHHLSRRAATARAEGRHGDAERDDRLAECVAAAQQLAHAVAAHTRTGPPPGTPARCWPSGPLTGDAAFDAVIAGLHLPPADPRHGLPYSDPTEENPQP</sequence>
<dbReference type="Proteomes" id="UP001501676">
    <property type="component" value="Unassembled WGS sequence"/>
</dbReference>
<evidence type="ECO:0000256" key="1">
    <source>
        <dbReference type="SAM" id="MobiDB-lite"/>
    </source>
</evidence>
<organism evidence="2 3">
    <name type="scientific">Cryptosporangium minutisporangium</name>
    <dbReference type="NCBI Taxonomy" id="113569"/>
    <lineage>
        <taxon>Bacteria</taxon>
        <taxon>Bacillati</taxon>
        <taxon>Actinomycetota</taxon>
        <taxon>Actinomycetes</taxon>
        <taxon>Cryptosporangiales</taxon>
        <taxon>Cryptosporangiaceae</taxon>
        <taxon>Cryptosporangium</taxon>
    </lineage>
</organism>
<keyword evidence="3" id="KW-1185">Reference proteome</keyword>
<reference evidence="3" key="1">
    <citation type="journal article" date="2019" name="Int. J. Syst. Evol. Microbiol.">
        <title>The Global Catalogue of Microorganisms (GCM) 10K type strain sequencing project: providing services to taxonomists for standard genome sequencing and annotation.</title>
        <authorList>
            <consortium name="The Broad Institute Genomics Platform"/>
            <consortium name="The Broad Institute Genome Sequencing Center for Infectious Disease"/>
            <person name="Wu L."/>
            <person name="Ma J."/>
        </authorList>
    </citation>
    <scope>NUCLEOTIDE SEQUENCE [LARGE SCALE GENOMIC DNA]</scope>
    <source>
        <strain evidence="3">JCM 9458</strain>
    </source>
</reference>
<comment type="caution">
    <text evidence="2">The sequence shown here is derived from an EMBL/GenBank/DDBJ whole genome shotgun (WGS) entry which is preliminary data.</text>
</comment>
<dbReference type="RefSeq" id="WP_345730038.1">
    <property type="nucleotide sequence ID" value="NZ_BAAAYN010000028.1"/>
</dbReference>
<feature type="region of interest" description="Disordered" evidence="1">
    <location>
        <begin position="118"/>
        <end position="138"/>
    </location>
</feature>
<accession>A0ABP6T304</accession>
<evidence type="ECO:0000313" key="3">
    <source>
        <dbReference type="Proteomes" id="UP001501676"/>
    </source>
</evidence>
<dbReference type="EMBL" id="BAAAYN010000028">
    <property type="protein sequence ID" value="GAA3390302.1"/>
    <property type="molecule type" value="Genomic_DNA"/>
</dbReference>
<evidence type="ECO:0000313" key="2">
    <source>
        <dbReference type="EMBL" id="GAA3390302.1"/>
    </source>
</evidence>
<gene>
    <name evidence="2" type="ORF">GCM10020369_43740</name>
</gene>
<proteinExistence type="predicted"/>
<name>A0ABP6T304_9ACTN</name>
<protein>
    <submittedName>
        <fullName evidence="2">Uncharacterized protein</fullName>
    </submittedName>
</protein>